<evidence type="ECO:0000256" key="6">
    <source>
        <dbReference type="SAM" id="Phobius"/>
    </source>
</evidence>
<feature type="transmembrane region" description="Helical" evidence="6">
    <location>
        <begin position="470"/>
        <end position="487"/>
    </location>
</feature>
<evidence type="ECO:0000256" key="4">
    <source>
        <dbReference type="ARBA" id="ARBA00023136"/>
    </source>
</evidence>
<dbReference type="AlphaFoldDB" id="A0A6V2FUL6"/>
<proteinExistence type="predicted"/>
<comment type="subcellular location">
    <subcellularLocation>
        <location evidence="1">Membrane</location>
        <topology evidence="1">Multi-pass membrane protein</topology>
    </subcellularLocation>
</comment>
<feature type="domain" description="Amino acid transporter transmembrane" evidence="7">
    <location>
        <begin position="223"/>
        <end position="523"/>
    </location>
</feature>
<feature type="transmembrane region" description="Helical" evidence="6">
    <location>
        <begin position="232"/>
        <end position="260"/>
    </location>
</feature>
<evidence type="ECO:0000256" key="2">
    <source>
        <dbReference type="ARBA" id="ARBA00022692"/>
    </source>
</evidence>
<feature type="region of interest" description="Disordered" evidence="5">
    <location>
        <begin position="69"/>
        <end position="91"/>
    </location>
</feature>
<name>A0A6V2FUL6_9STRA</name>
<keyword evidence="2 6" id="KW-0812">Transmembrane</keyword>
<sequence>MEESKEYKKRYVVCEESVIKSSMEESKENGGGRGKGRMGFDEESPLLVSTMELDLDDLDFDTGKADLLSPSSNAAAHDHPSSSPPSSEATATVTQTCTNIVKTCMGTGTLALPFAASQGGLLFNLIGLAAFAYWNYYAVDALVKCLHLLPAPVISVSNNNNNGNADEQHRISGSERCTRHRRTRSSMQRLFHSILHKNEDAVKQYNNDEDEEYYQSVLQNQPPKGTATYGKVAWYALGPIGFQLVDLALLIFFMGVLIAFEDIICSMVANTPFTTNSKALDTLWTIFIIVPIASVPNFKYLSNFSAMGIFAIFFTFIIVTIYGIQQNGSIINGLSQISWSEHMWPKNITAASNWFGVITFGYGVSPITYNIQQSMKEPSLMTKATERALFIVLIVYIIISDGIRILFLPTVPDFDGDVLQYLPKTWLPVTVRLAMIFVILMTAPVLLIPCGELVEGKLGIDSQTQVSHRILVRLCICTICTVTSIYVPGFVYVISFIGSFCISMLGFVFPPLFHLILLKQRLKESSLDMPTGSAKLFMSEQELMKVKDGREGLPSSRDELRKVVIVDVAFLIWGAISTVVTTYLTFASLLEQSSGGGGGGGIDDSVNAR</sequence>
<feature type="transmembrane region" description="Helical" evidence="6">
    <location>
        <begin position="563"/>
        <end position="586"/>
    </location>
</feature>
<feature type="domain" description="Amino acid transporter transmembrane" evidence="7">
    <location>
        <begin position="90"/>
        <end position="150"/>
    </location>
</feature>
<feature type="transmembrane region" description="Helical" evidence="6">
    <location>
        <begin position="388"/>
        <end position="409"/>
    </location>
</feature>
<evidence type="ECO:0000256" key="5">
    <source>
        <dbReference type="SAM" id="MobiDB-lite"/>
    </source>
</evidence>
<feature type="transmembrane region" description="Helical" evidence="6">
    <location>
        <begin position="110"/>
        <end position="134"/>
    </location>
</feature>
<dbReference type="EMBL" id="HBNS01021100">
    <property type="protein sequence ID" value="CAE4610732.1"/>
    <property type="molecule type" value="Transcribed_RNA"/>
</dbReference>
<feature type="transmembrane region" description="Helical" evidence="6">
    <location>
        <begin position="304"/>
        <end position="324"/>
    </location>
</feature>
<feature type="transmembrane region" description="Helical" evidence="6">
    <location>
        <begin position="493"/>
        <end position="517"/>
    </location>
</feature>
<accession>A0A6V2FUL6</accession>
<feature type="transmembrane region" description="Helical" evidence="6">
    <location>
        <begin position="280"/>
        <end position="298"/>
    </location>
</feature>
<gene>
    <name evidence="8" type="ORF">DBRI00130_LOCUS16732</name>
    <name evidence="9" type="ORF">DBRI00130_LOCUS16733</name>
</gene>
<evidence type="ECO:0000259" key="7">
    <source>
        <dbReference type="Pfam" id="PF01490"/>
    </source>
</evidence>
<dbReference type="GO" id="GO:0015179">
    <property type="term" value="F:L-amino acid transmembrane transporter activity"/>
    <property type="evidence" value="ECO:0007669"/>
    <property type="project" value="TreeGrafter"/>
</dbReference>
<keyword evidence="3 6" id="KW-1133">Transmembrane helix</keyword>
<dbReference type="InterPro" id="IPR013057">
    <property type="entry name" value="AA_transpt_TM"/>
</dbReference>
<evidence type="ECO:0000256" key="1">
    <source>
        <dbReference type="ARBA" id="ARBA00004141"/>
    </source>
</evidence>
<reference evidence="9" key="1">
    <citation type="submission" date="2021-01" db="EMBL/GenBank/DDBJ databases">
        <authorList>
            <person name="Corre E."/>
            <person name="Pelletier E."/>
            <person name="Niang G."/>
            <person name="Scheremetjew M."/>
            <person name="Finn R."/>
            <person name="Kale V."/>
            <person name="Holt S."/>
            <person name="Cochrane G."/>
            <person name="Meng A."/>
            <person name="Brown T."/>
            <person name="Cohen L."/>
        </authorList>
    </citation>
    <scope>NUCLEOTIDE SEQUENCE</scope>
    <source>
        <strain evidence="9">GSO104</strain>
    </source>
</reference>
<evidence type="ECO:0000313" key="8">
    <source>
        <dbReference type="EMBL" id="CAE4610730.1"/>
    </source>
</evidence>
<organism evidence="9">
    <name type="scientific">Ditylum brightwellii</name>
    <dbReference type="NCBI Taxonomy" id="49249"/>
    <lineage>
        <taxon>Eukaryota</taxon>
        <taxon>Sar</taxon>
        <taxon>Stramenopiles</taxon>
        <taxon>Ochrophyta</taxon>
        <taxon>Bacillariophyta</taxon>
        <taxon>Mediophyceae</taxon>
        <taxon>Lithodesmiophycidae</taxon>
        <taxon>Lithodesmiales</taxon>
        <taxon>Lithodesmiaceae</taxon>
        <taxon>Ditylum</taxon>
    </lineage>
</organism>
<dbReference type="GO" id="GO:0016020">
    <property type="term" value="C:membrane"/>
    <property type="evidence" value="ECO:0007669"/>
    <property type="project" value="UniProtKB-SubCell"/>
</dbReference>
<feature type="transmembrane region" description="Helical" evidence="6">
    <location>
        <begin position="429"/>
        <end position="449"/>
    </location>
</feature>
<protein>
    <recommendedName>
        <fullName evidence="7">Amino acid transporter transmembrane domain-containing protein</fullName>
    </recommendedName>
</protein>
<keyword evidence="4 6" id="KW-0472">Membrane</keyword>
<evidence type="ECO:0000256" key="3">
    <source>
        <dbReference type="ARBA" id="ARBA00022989"/>
    </source>
</evidence>
<evidence type="ECO:0000313" key="9">
    <source>
        <dbReference type="EMBL" id="CAE4610732.1"/>
    </source>
</evidence>
<dbReference type="Pfam" id="PF01490">
    <property type="entry name" value="Aa_trans"/>
    <property type="match status" value="2"/>
</dbReference>
<dbReference type="EMBL" id="HBNS01021099">
    <property type="protein sequence ID" value="CAE4610730.1"/>
    <property type="molecule type" value="Transcribed_RNA"/>
</dbReference>
<feature type="region of interest" description="Disordered" evidence="5">
    <location>
        <begin position="18"/>
        <end position="41"/>
    </location>
</feature>
<dbReference type="PANTHER" id="PTHR22950">
    <property type="entry name" value="AMINO ACID TRANSPORTER"/>
    <property type="match status" value="1"/>
</dbReference>